<evidence type="ECO:0000256" key="3">
    <source>
        <dbReference type="ARBA" id="ARBA00022692"/>
    </source>
</evidence>
<evidence type="ECO:0000256" key="5">
    <source>
        <dbReference type="ARBA" id="ARBA00023136"/>
    </source>
</evidence>
<dbReference type="EMBL" id="GEVM01023419">
    <property type="protein sequence ID" value="JAU82519.1"/>
    <property type="molecule type" value="Transcribed_RNA"/>
</dbReference>
<dbReference type="GO" id="GO:0032511">
    <property type="term" value="P:late endosome to vacuole transport via multivesicular body sorting pathway"/>
    <property type="evidence" value="ECO:0007669"/>
    <property type="project" value="TreeGrafter"/>
</dbReference>
<evidence type="ECO:0000313" key="7">
    <source>
        <dbReference type="EMBL" id="JAU82519.1"/>
    </source>
</evidence>
<sequence>MEAAEMLKKKERKGAAKFLTGACTVGGLAIPIILRHAQMIETGAMLIGFTSFFIFICTLMCFHWASLGDDS</sequence>
<organism evidence="7">
    <name type="scientific">Noccaea caerulescens</name>
    <name type="common">Alpine penny-cress</name>
    <name type="synonym">Thlaspi caerulescens</name>
    <dbReference type="NCBI Taxonomy" id="107243"/>
    <lineage>
        <taxon>Eukaryota</taxon>
        <taxon>Viridiplantae</taxon>
        <taxon>Streptophyta</taxon>
        <taxon>Embryophyta</taxon>
        <taxon>Tracheophyta</taxon>
        <taxon>Spermatophyta</taxon>
        <taxon>Magnoliopsida</taxon>
        <taxon>eudicotyledons</taxon>
        <taxon>Gunneridae</taxon>
        <taxon>Pentapetalae</taxon>
        <taxon>rosids</taxon>
        <taxon>malvids</taxon>
        <taxon>Brassicales</taxon>
        <taxon>Brassicaceae</taxon>
        <taxon>Coluteocarpeae</taxon>
        <taxon>Noccaea</taxon>
    </lineage>
</organism>
<feature type="transmembrane region" description="Helical" evidence="6">
    <location>
        <begin position="46"/>
        <end position="65"/>
    </location>
</feature>
<evidence type="ECO:0000256" key="4">
    <source>
        <dbReference type="ARBA" id="ARBA00022989"/>
    </source>
</evidence>
<keyword evidence="5 6" id="KW-0472">Membrane</keyword>
<name>A0A1J3IQ71_NOCCA</name>
<comment type="similarity">
    <text evidence="2">Belongs to the OB-RGRP/VPS55 family.</text>
</comment>
<feature type="transmembrane region" description="Helical" evidence="6">
    <location>
        <begin position="15"/>
        <end position="34"/>
    </location>
</feature>
<accession>A0A1J3IQ71</accession>
<keyword evidence="4 6" id="KW-1133">Transmembrane helix</keyword>
<proteinExistence type="inferred from homology"/>
<protein>
    <submittedName>
        <fullName evidence="7">Vacuolar protein sorting-associated protein 55-like protein</fullName>
    </submittedName>
</protein>
<evidence type="ECO:0000256" key="2">
    <source>
        <dbReference type="ARBA" id="ARBA00005645"/>
    </source>
</evidence>
<dbReference type="Pfam" id="PF04133">
    <property type="entry name" value="Vps55"/>
    <property type="match status" value="1"/>
</dbReference>
<dbReference type="InterPro" id="IPR007262">
    <property type="entry name" value="Vps55/LEPROT"/>
</dbReference>
<dbReference type="PANTHER" id="PTHR12050:SF0">
    <property type="entry name" value="RH04491P"/>
    <property type="match status" value="1"/>
</dbReference>
<dbReference type="GO" id="GO:0016020">
    <property type="term" value="C:membrane"/>
    <property type="evidence" value="ECO:0007669"/>
    <property type="project" value="UniProtKB-SubCell"/>
</dbReference>
<gene>
    <name evidence="7" type="ORF">MP_TR21419_c1_g1_i1_g.60560</name>
</gene>
<dbReference type="GO" id="GO:0005768">
    <property type="term" value="C:endosome"/>
    <property type="evidence" value="ECO:0007669"/>
    <property type="project" value="TreeGrafter"/>
</dbReference>
<reference evidence="7" key="1">
    <citation type="submission" date="2016-07" db="EMBL/GenBank/DDBJ databases">
        <title>De novo transcriptome assembly of four accessions of the metal hyperaccumulator plant Noccaea caerulescens.</title>
        <authorList>
            <person name="Blande D."/>
            <person name="Halimaa P."/>
            <person name="Tervahauta A.I."/>
            <person name="Aarts M.G."/>
            <person name="Karenlampi S.O."/>
        </authorList>
    </citation>
    <scope>NUCLEOTIDE SEQUENCE</scope>
</reference>
<keyword evidence="3 6" id="KW-0812">Transmembrane</keyword>
<dbReference type="PANTHER" id="PTHR12050">
    <property type="entry name" value="LEPTIN RECEPTOR-RELATED"/>
    <property type="match status" value="1"/>
</dbReference>
<comment type="subcellular location">
    <subcellularLocation>
        <location evidence="1">Membrane</location>
        <topology evidence="1">Multi-pass membrane protein</topology>
    </subcellularLocation>
</comment>
<evidence type="ECO:0000256" key="1">
    <source>
        <dbReference type="ARBA" id="ARBA00004141"/>
    </source>
</evidence>
<dbReference type="AlphaFoldDB" id="A0A1J3IQ71"/>
<evidence type="ECO:0000256" key="6">
    <source>
        <dbReference type="SAM" id="Phobius"/>
    </source>
</evidence>